<dbReference type="GO" id="GO:0031267">
    <property type="term" value="F:small GTPase binding"/>
    <property type="evidence" value="ECO:0007669"/>
    <property type="project" value="InterPro"/>
</dbReference>
<dbReference type="FunFam" id="1.25.10.10:FF:000057">
    <property type="entry name" value="Exportin-2 isoform 1"/>
    <property type="match status" value="1"/>
</dbReference>
<dbReference type="GO" id="GO:0006606">
    <property type="term" value="P:protein import into nucleus"/>
    <property type="evidence" value="ECO:0007669"/>
    <property type="project" value="TreeGrafter"/>
</dbReference>
<dbReference type="AlphaFoldDB" id="A0A6A6SKL2"/>
<dbReference type="InterPro" id="IPR016024">
    <property type="entry name" value="ARM-type_fold"/>
</dbReference>
<dbReference type="GO" id="GO:0005829">
    <property type="term" value="C:cytosol"/>
    <property type="evidence" value="ECO:0007669"/>
    <property type="project" value="TreeGrafter"/>
</dbReference>
<dbReference type="InterPro" id="IPR011989">
    <property type="entry name" value="ARM-like"/>
</dbReference>
<dbReference type="Pfam" id="PF03378">
    <property type="entry name" value="CAS_CSE1"/>
    <property type="match status" value="1"/>
</dbReference>
<evidence type="ECO:0000256" key="5">
    <source>
        <dbReference type="ARBA" id="ARBA00022490"/>
    </source>
</evidence>
<protein>
    <submittedName>
        <fullName evidence="9">Cse1-domain-containing protein</fullName>
    </submittedName>
</protein>
<comment type="subcellular location">
    <subcellularLocation>
        <location evidence="2">Cytoplasm</location>
    </subcellularLocation>
    <subcellularLocation>
        <location evidence="1">Nucleus</location>
    </subcellularLocation>
</comment>
<reference evidence="9" key="1">
    <citation type="journal article" date="2020" name="Stud. Mycol.">
        <title>101 Dothideomycetes genomes: a test case for predicting lifestyles and emergence of pathogens.</title>
        <authorList>
            <person name="Haridas S."/>
            <person name="Albert R."/>
            <person name="Binder M."/>
            <person name="Bloem J."/>
            <person name="Labutti K."/>
            <person name="Salamov A."/>
            <person name="Andreopoulos B."/>
            <person name="Baker S."/>
            <person name="Barry K."/>
            <person name="Bills G."/>
            <person name="Bluhm B."/>
            <person name="Cannon C."/>
            <person name="Castanera R."/>
            <person name="Culley D."/>
            <person name="Daum C."/>
            <person name="Ezra D."/>
            <person name="Gonzalez J."/>
            <person name="Henrissat B."/>
            <person name="Kuo A."/>
            <person name="Liang C."/>
            <person name="Lipzen A."/>
            <person name="Lutzoni F."/>
            <person name="Magnuson J."/>
            <person name="Mondo S."/>
            <person name="Nolan M."/>
            <person name="Ohm R."/>
            <person name="Pangilinan J."/>
            <person name="Park H.-J."/>
            <person name="Ramirez L."/>
            <person name="Alfaro M."/>
            <person name="Sun H."/>
            <person name="Tritt A."/>
            <person name="Yoshinaga Y."/>
            <person name="Zwiers L.-H."/>
            <person name="Turgeon B."/>
            <person name="Goodwin S."/>
            <person name="Spatafora J."/>
            <person name="Crous P."/>
            <person name="Grigoriev I."/>
        </authorList>
    </citation>
    <scope>NUCLEOTIDE SEQUENCE</scope>
    <source>
        <strain evidence="9">CBS 122681</strain>
    </source>
</reference>
<sequence>MATVDIAQLSQLLQASLDPRQNKQAEAAITQEQVKPGFSLALLQIVASDSSPPTVRLSSALYFKNFVRRNWVDVDGVHTLPPNEVDAIKRELIGLMVAVPANLQAQLGEAISVIAESDFWQKWDTLVDELISRLTPDNATVNNGVLRVAHSIFKRWRPLFRSDELFTEINHVLSKFSAPFLQLLENTDNAITNAQGNPEALKNSFTTLDLVVKLFYDLSCQDLPPVFEDNLPAISTLLHKYLVYDNPALHTNDESESGVLEYVKAGIFEALMLYVQKYEDVFGPQLNQFVETTWNFLMSVGLETKYDVLVSKALQFLTAVAGTQHAEAFNNQSVLVQIIVKVILPNLSLRESDVELFEDEPIEFIRRDLEGSDNDTRRRAATNFLRKLISRYETLVTNTAKTYVDGYLQQYAENNREWKSKDTAVYLFSAIASQGATTAAQGVLSVNPNVDILEFFQSHIAEDLQGANVQPILKVDSIKYIYIFRSQLSPQLWQAAFPLLVQQLANDNYVIHTYAAIAVERALFMTDSERQPIIPRNDVVAASKDLLSHLFKLITKNTAPEKIQENEFLMKCVMRVLIFIREGVLPITDLVLTNFINIVRVIRHNPSNPRFYYYLFEGLGALIRFAGPTESAKLEEKLYDPFASILQEDVEEFAPYVFQLFGALLEANPSGQLTEMYQQLLDIAILPQVWESKGNVPALVRLLTALIPRDVSRILQKNLVEPMLGIFQKLVMVRAHESVAFELIETIVIYIPIQVLQPFFVTIIQILLTRLSNMKTENFQQRFIAFYHLISARQDKGLGADFFINASDQVQHDVFKNVYLSIILPDTQKFSRPIDRKLAVVSYTKTLADSDAFVSRYPKGWSLTTQRLLELLINPPVPAAADDIIPDADVDELGFGVGYTQLNTCRKTAKDPYAEVTDVKGWVAGYLKQADARKGGAVVRLVEERLAPEVKRALAEYLR</sequence>
<evidence type="ECO:0000256" key="6">
    <source>
        <dbReference type="ARBA" id="ARBA00022927"/>
    </source>
</evidence>
<proteinExistence type="inferred from homology"/>
<dbReference type="InterPro" id="IPR013713">
    <property type="entry name" value="XPO2_central"/>
</dbReference>
<accession>A0A6A6SKL2</accession>
<dbReference type="Proteomes" id="UP000799324">
    <property type="component" value="Unassembled WGS sequence"/>
</dbReference>
<evidence type="ECO:0000256" key="1">
    <source>
        <dbReference type="ARBA" id="ARBA00004123"/>
    </source>
</evidence>
<evidence type="ECO:0000256" key="4">
    <source>
        <dbReference type="ARBA" id="ARBA00022448"/>
    </source>
</evidence>
<evidence type="ECO:0000256" key="3">
    <source>
        <dbReference type="ARBA" id="ARBA00008669"/>
    </source>
</evidence>
<evidence type="ECO:0000313" key="9">
    <source>
        <dbReference type="EMBL" id="KAF2647507.1"/>
    </source>
</evidence>
<feature type="domain" description="Importin N-terminal" evidence="8">
    <location>
        <begin position="25"/>
        <end position="98"/>
    </location>
</feature>
<gene>
    <name evidence="9" type="ORF">K491DRAFT_614486</name>
</gene>
<keyword evidence="7" id="KW-0539">Nucleus</keyword>
<keyword evidence="10" id="KW-1185">Reference proteome</keyword>
<keyword evidence="5" id="KW-0963">Cytoplasm</keyword>
<dbReference type="OrthoDB" id="3268246at2759"/>
<dbReference type="GO" id="GO:0006611">
    <property type="term" value="P:protein export from nucleus"/>
    <property type="evidence" value="ECO:0007669"/>
    <property type="project" value="TreeGrafter"/>
</dbReference>
<dbReference type="Pfam" id="PF03810">
    <property type="entry name" value="IBN_N"/>
    <property type="match status" value="1"/>
</dbReference>
<dbReference type="GO" id="GO:0005049">
    <property type="term" value="F:nuclear export signal receptor activity"/>
    <property type="evidence" value="ECO:0007669"/>
    <property type="project" value="TreeGrafter"/>
</dbReference>
<dbReference type="InterPro" id="IPR001494">
    <property type="entry name" value="Importin-beta_N"/>
</dbReference>
<dbReference type="PROSITE" id="PS50166">
    <property type="entry name" value="IMPORTIN_B_NT"/>
    <property type="match status" value="1"/>
</dbReference>
<name>A0A6A6SKL2_9PLEO</name>
<comment type="similarity">
    <text evidence="3">Belongs to the XPO2/CSE1 family.</text>
</comment>
<organism evidence="9 10">
    <name type="scientific">Lophiostoma macrostomum CBS 122681</name>
    <dbReference type="NCBI Taxonomy" id="1314788"/>
    <lineage>
        <taxon>Eukaryota</taxon>
        <taxon>Fungi</taxon>
        <taxon>Dikarya</taxon>
        <taxon>Ascomycota</taxon>
        <taxon>Pezizomycotina</taxon>
        <taxon>Dothideomycetes</taxon>
        <taxon>Pleosporomycetidae</taxon>
        <taxon>Pleosporales</taxon>
        <taxon>Lophiostomataceae</taxon>
        <taxon>Lophiostoma</taxon>
    </lineage>
</organism>
<keyword evidence="4" id="KW-0813">Transport</keyword>
<keyword evidence="6" id="KW-0653">Protein transport</keyword>
<dbReference type="PANTHER" id="PTHR10997">
    <property type="entry name" value="IMPORTIN-7, 8, 11"/>
    <property type="match status" value="1"/>
</dbReference>
<dbReference type="Pfam" id="PF08506">
    <property type="entry name" value="Cse1"/>
    <property type="match status" value="1"/>
</dbReference>
<evidence type="ECO:0000256" key="2">
    <source>
        <dbReference type="ARBA" id="ARBA00004496"/>
    </source>
</evidence>
<evidence type="ECO:0000313" key="10">
    <source>
        <dbReference type="Proteomes" id="UP000799324"/>
    </source>
</evidence>
<dbReference type="GO" id="GO:0005635">
    <property type="term" value="C:nuclear envelope"/>
    <property type="evidence" value="ECO:0007669"/>
    <property type="project" value="TreeGrafter"/>
</dbReference>
<dbReference type="Gene3D" id="1.25.10.10">
    <property type="entry name" value="Leucine-rich Repeat Variant"/>
    <property type="match status" value="1"/>
</dbReference>
<dbReference type="EMBL" id="MU004611">
    <property type="protein sequence ID" value="KAF2647507.1"/>
    <property type="molecule type" value="Genomic_DNA"/>
</dbReference>
<evidence type="ECO:0000256" key="7">
    <source>
        <dbReference type="ARBA" id="ARBA00023242"/>
    </source>
</evidence>
<dbReference type="InterPro" id="IPR005043">
    <property type="entry name" value="XPO2_C"/>
</dbReference>
<dbReference type="SMART" id="SM00913">
    <property type="entry name" value="IBN_N"/>
    <property type="match status" value="1"/>
</dbReference>
<dbReference type="SUPFAM" id="SSF48371">
    <property type="entry name" value="ARM repeat"/>
    <property type="match status" value="1"/>
</dbReference>
<evidence type="ECO:0000259" key="8">
    <source>
        <dbReference type="PROSITE" id="PS50166"/>
    </source>
</evidence>
<dbReference type="PANTHER" id="PTHR10997:SF8">
    <property type="entry name" value="EXPORTIN-2"/>
    <property type="match status" value="1"/>
</dbReference>